<evidence type="ECO:0000313" key="14">
    <source>
        <dbReference type="Proteomes" id="UP000198852"/>
    </source>
</evidence>
<comment type="catalytic activity">
    <reaction evidence="1">
        <text>ATP + protein L-histidine = ADP + protein N-phospho-L-histidine.</text>
        <dbReference type="EC" id="2.7.13.3"/>
    </reaction>
</comment>
<dbReference type="InterPro" id="IPR003594">
    <property type="entry name" value="HATPase_dom"/>
</dbReference>
<dbReference type="InterPro" id="IPR055558">
    <property type="entry name" value="DUF7134"/>
</dbReference>
<dbReference type="InterPro" id="IPR011712">
    <property type="entry name" value="Sig_transdc_His_kin_sub3_dim/P"/>
</dbReference>
<keyword evidence="14" id="KW-1185">Reference proteome</keyword>
<evidence type="ECO:0000259" key="12">
    <source>
        <dbReference type="Pfam" id="PF23539"/>
    </source>
</evidence>
<dbReference type="GO" id="GO:0046983">
    <property type="term" value="F:protein dimerization activity"/>
    <property type="evidence" value="ECO:0007669"/>
    <property type="project" value="InterPro"/>
</dbReference>
<keyword evidence="9" id="KW-1133">Transmembrane helix</keyword>
<evidence type="ECO:0000256" key="6">
    <source>
        <dbReference type="ARBA" id="ARBA00022777"/>
    </source>
</evidence>
<dbReference type="CDD" id="cd16917">
    <property type="entry name" value="HATPase_UhpB-NarQ-NarX-like"/>
    <property type="match status" value="1"/>
</dbReference>
<dbReference type="GO" id="GO:0016020">
    <property type="term" value="C:membrane"/>
    <property type="evidence" value="ECO:0007669"/>
    <property type="project" value="InterPro"/>
</dbReference>
<proteinExistence type="predicted"/>
<dbReference type="Gene3D" id="1.20.5.1930">
    <property type="match status" value="1"/>
</dbReference>
<evidence type="ECO:0000313" key="13">
    <source>
        <dbReference type="EMBL" id="SFT01865.1"/>
    </source>
</evidence>
<evidence type="ECO:0000256" key="3">
    <source>
        <dbReference type="ARBA" id="ARBA00022553"/>
    </source>
</evidence>
<feature type="transmembrane region" description="Helical" evidence="9">
    <location>
        <begin position="71"/>
        <end position="89"/>
    </location>
</feature>
<dbReference type="Gene3D" id="3.30.565.10">
    <property type="entry name" value="Histidine kinase-like ATPase, C-terminal domain"/>
    <property type="match status" value="1"/>
</dbReference>
<dbReference type="Pfam" id="PF23539">
    <property type="entry name" value="DUF7134"/>
    <property type="match status" value="1"/>
</dbReference>
<dbReference type="Pfam" id="PF02518">
    <property type="entry name" value="HATPase_c"/>
    <property type="match status" value="1"/>
</dbReference>
<gene>
    <name evidence="13" type="ORF">SAMN05660874_05009</name>
</gene>
<organism evidence="13 14">
    <name type="scientific">Saccharopolyspora flava</name>
    <dbReference type="NCBI Taxonomy" id="95161"/>
    <lineage>
        <taxon>Bacteria</taxon>
        <taxon>Bacillati</taxon>
        <taxon>Actinomycetota</taxon>
        <taxon>Actinomycetes</taxon>
        <taxon>Pseudonocardiales</taxon>
        <taxon>Pseudonocardiaceae</taxon>
        <taxon>Saccharopolyspora</taxon>
    </lineage>
</organism>
<keyword evidence="5" id="KW-0547">Nucleotide-binding</keyword>
<dbReference type="InterPro" id="IPR036890">
    <property type="entry name" value="HATPase_C_sf"/>
</dbReference>
<accession>A0A1I6UK79</accession>
<feature type="transmembrane region" description="Helical" evidence="9">
    <location>
        <begin position="125"/>
        <end position="156"/>
    </location>
</feature>
<feature type="transmembrane region" description="Helical" evidence="9">
    <location>
        <begin position="192"/>
        <end position="210"/>
    </location>
</feature>
<evidence type="ECO:0000256" key="2">
    <source>
        <dbReference type="ARBA" id="ARBA00012438"/>
    </source>
</evidence>
<evidence type="ECO:0000259" key="11">
    <source>
        <dbReference type="Pfam" id="PF07730"/>
    </source>
</evidence>
<sequence length="427" mass="45356">MPIRTSRRLRRSVAPPFGDAGLISLDTEPTKVVDVYVGVRSRDVGDEGTSARGSWARLVGMGSVRPRVGDVGLAVLVTAVGVIGTVAANRWSGHGMRGMHGVDGLAVAFVLVAGVALAWRRRVPLVVLGVVAAAVTGYLVSGFRYGPILFALLVAVYTAARHRPPRTAGIAAGAVVVLVWAQTLITGPGWPGLLPAAAWVVVPFAAGLVVRTQTEAVARHRAEALRQRVDDERLRIAQEVHDVVGHGLAAIKMQADVALHVLPKKPEQAEIALDAISRTSSDALDELRSTLAMVRTGTGRGPEPGLERVHDLVHRTREAGVDVALRVRGERPELPRAVDLTGYRVLQESLTNVLRHGPEQRAEVTVDYAPEEVRIEVTNPSPAGPGGDGLGIPGMRRRVEALGGEFDAGASGGRFRVRARLPIGDRP</sequence>
<evidence type="ECO:0000256" key="1">
    <source>
        <dbReference type="ARBA" id="ARBA00000085"/>
    </source>
</evidence>
<dbReference type="AlphaFoldDB" id="A0A1I6UK79"/>
<dbReference type="PANTHER" id="PTHR24421:SF10">
    <property type="entry name" value="NITRATE_NITRITE SENSOR PROTEIN NARQ"/>
    <property type="match status" value="1"/>
</dbReference>
<dbReference type="Pfam" id="PF07730">
    <property type="entry name" value="HisKA_3"/>
    <property type="match status" value="1"/>
</dbReference>
<keyword evidence="9" id="KW-0472">Membrane</keyword>
<protein>
    <recommendedName>
        <fullName evidence="2">histidine kinase</fullName>
        <ecNumber evidence="2">2.7.13.3</ecNumber>
    </recommendedName>
</protein>
<evidence type="ECO:0000256" key="7">
    <source>
        <dbReference type="ARBA" id="ARBA00022840"/>
    </source>
</evidence>
<dbReference type="STRING" id="95161.SAMN05660874_05009"/>
<keyword evidence="9" id="KW-0812">Transmembrane</keyword>
<evidence type="ECO:0000259" key="10">
    <source>
        <dbReference type="Pfam" id="PF02518"/>
    </source>
</evidence>
<keyword evidence="8" id="KW-0902">Two-component regulatory system</keyword>
<reference evidence="14" key="1">
    <citation type="submission" date="2016-10" db="EMBL/GenBank/DDBJ databases">
        <authorList>
            <person name="Varghese N."/>
            <person name="Submissions S."/>
        </authorList>
    </citation>
    <scope>NUCLEOTIDE SEQUENCE [LARGE SCALE GENOMIC DNA]</scope>
    <source>
        <strain evidence="14">DSM 44771</strain>
    </source>
</reference>
<dbReference type="PANTHER" id="PTHR24421">
    <property type="entry name" value="NITRATE/NITRITE SENSOR PROTEIN NARX-RELATED"/>
    <property type="match status" value="1"/>
</dbReference>
<dbReference type="EMBL" id="FOZX01000011">
    <property type="protein sequence ID" value="SFT01865.1"/>
    <property type="molecule type" value="Genomic_DNA"/>
</dbReference>
<keyword evidence="7" id="KW-0067">ATP-binding</keyword>
<feature type="domain" description="DUF7134" evidence="12">
    <location>
        <begin position="66"/>
        <end position="212"/>
    </location>
</feature>
<evidence type="ECO:0000256" key="8">
    <source>
        <dbReference type="ARBA" id="ARBA00023012"/>
    </source>
</evidence>
<feature type="domain" description="Signal transduction histidine kinase subgroup 3 dimerisation and phosphoacceptor" evidence="11">
    <location>
        <begin position="232"/>
        <end position="296"/>
    </location>
</feature>
<name>A0A1I6UK79_9PSEU</name>
<evidence type="ECO:0000256" key="9">
    <source>
        <dbReference type="SAM" id="Phobius"/>
    </source>
</evidence>
<dbReference type="Proteomes" id="UP000198852">
    <property type="component" value="Unassembled WGS sequence"/>
</dbReference>
<dbReference type="InterPro" id="IPR050482">
    <property type="entry name" value="Sensor_HK_TwoCompSys"/>
</dbReference>
<feature type="domain" description="Histidine kinase/HSP90-like ATPase" evidence="10">
    <location>
        <begin position="343"/>
        <end position="423"/>
    </location>
</feature>
<dbReference type="GO" id="GO:0005524">
    <property type="term" value="F:ATP binding"/>
    <property type="evidence" value="ECO:0007669"/>
    <property type="project" value="UniProtKB-KW"/>
</dbReference>
<keyword evidence="4" id="KW-0808">Transferase</keyword>
<dbReference type="EC" id="2.7.13.3" evidence="2"/>
<keyword evidence="3" id="KW-0597">Phosphoprotein</keyword>
<feature type="transmembrane region" description="Helical" evidence="9">
    <location>
        <begin position="101"/>
        <end position="119"/>
    </location>
</feature>
<dbReference type="GO" id="GO:0000155">
    <property type="term" value="F:phosphorelay sensor kinase activity"/>
    <property type="evidence" value="ECO:0007669"/>
    <property type="project" value="InterPro"/>
</dbReference>
<keyword evidence="6 13" id="KW-0418">Kinase</keyword>
<evidence type="ECO:0000256" key="5">
    <source>
        <dbReference type="ARBA" id="ARBA00022741"/>
    </source>
</evidence>
<dbReference type="SUPFAM" id="SSF55874">
    <property type="entry name" value="ATPase domain of HSP90 chaperone/DNA topoisomerase II/histidine kinase"/>
    <property type="match status" value="1"/>
</dbReference>
<evidence type="ECO:0000256" key="4">
    <source>
        <dbReference type="ARBA" id="ARBA00022679"/>
    </source>
</evidence>